<dbReference type="PROSITE" id="PS50057">
    <property type="entry name" value="FERM_3"/>
    <property type="match status" value="1"/>
</dbReference>
<evidence type="ECO:0008006" key="8">
    <source>
        <dbReference type="Google" id="ProtNLM"/>
    </source>
</evidence>
<evidence type="ECO:0000313" key="6">
    <source>
        <dbReference type="EMBL" id="KAK6752467.1"/>
    </source>
</evidence>
<comment type="caution">
    <text evidence="6">The sequence shown here is derived from an EMBL/GenBank/DDBJ whole genome shotgun (WGS) entry which is preliminary data.</text>
</comment>
<dbReference type="CDD" id="cd00136">
    <property type="entry name" value="PDZ_canonical"/>
    <property type="match status" value="2"/>
</dbReference>
<dbReference type="InterPro" id="IPR029071">
    <property type="entry name" value="Ubiquitin-like_domsf"/>
</dbReference>
<feature type="compositionally biased region" description="Basic and acidic residues" evidence="2">
    <location>
        <begin position="395"/>
        <end position="406"/>
    </location>
</feature>
<feature type="compositionally biased region" description="Basic and acidic residues" evidence="2">
    <location>
        <begin position="486"/>
        <end position="501"/>
    </location>
</feature>
<organism evidence="6 7">
    <name type="scientific">Necator americanus</name>
    <name type="common">Human hookworm</name>
    <dbReference type="NCBI Taxonomy" id="51031"/>
    <lineage>
        <taxon>Eukaryota</taxon>
        <taxon>Metazoa</taxon>
        <taxon>Ecdysozoa</taxon>
        <taxon>Nematoda</taxon>
        <taxon>Chromadorea</taxon>
        <taxon>Rhabditida</taxon>
        <taxon>Rhabditina</taxon>
        <taxon>Rhabditomorpha</taxon>
        <taxon>Strongyloidea</taxon>
        <taxon>Ancylostomatidae</taxon>
        <taxon>Bunostominae</taxon>
        <taxon>Necator</taxon>
    </lineage>
</organism>
<reference evidence="6 7" key="1">
    <citation type="submission" date="2023-08" db="EMBL/GenBank/DDBJ databases">
        <title>A Necator americanus chromosomal reference genome.</title>
        <authorList>
            <person name="Ilik V."/>
            <person name="Petrzelkova K.J."/>
            <person name="Pardy F."/>
            <person name="Fuh T."/>
            <person name="Niatou-Singa F.S."/>
            <person name="Gouil Q."/>
            <person name="Baker L."/>
            <person name="Ritchie M.E."/>
            <person name="Jex A.R."/>
            <person name="Gazzola D."/>
            <person name="Li H."/>
            <person name="Toshio Fujiwara R."/>
            <person name="Zhan B."/>
            <person name="Aroian R.V."/>
            <person name="Pafco B."/>
            <person name="Schwarz E.M."/>
        </authorList>
    </citation>
    <scope>NUCLEOTIDE SEQUENCE [LARGE SCALE GENOMIC DNA]</scope>
    <source>
        <strain evidence="6 7">Aroian</strain>
        <tissue evidence="6">Whole animal</tissue>
    </source>
</reference>
<feature type="domain" description="FERM" evidence="3">
    <location>
        <begin position="651"/>
        <end position="962"/>
    </location>
</feature>
<dbReference type="Gene3D" id="1.20.80.10">
    <property type="match status" value="1"/>
</dbReference>
<feature type="compositionally biased region" description="Basic and acidic residues" evidence="2">
    <location>
        <begin position="440"/>
        <end position="461"/>
    </location>
</feature>
<feature type="compositionally biased region" description="Polar residues" evidence="2">
    <location>
        <begin position="339"/>
        <end position="350"/>
    </location>
</feature>
<dbReference type="EMBL" id="JAVFWL010000004">
    <property type="protein sequence ID" value="KAK6752467.1"/>
    <property type="molecule type" value="Genomic_DNA"/>
</dbReference>
<dbReference type="SMART" id="SM00228">
    <property type="entry name" value="PDZ"/>
    <property type="match status" value="3"/>
</dbReference>
<dbReference type="SUPFAM" id="SSF54236">
    <property type="entry name" value="Ubiquitin-like"/>
    <property type="match status" value="1"/>
</dbReference>
<feature type="compositionally biased region" description="Polar residues" evidence="2">
    <location>
        <begin position="470"/>
        <end position="485"/>
    </location>
</feature>
<dbReference type="InterPro" id="IPR052074">
    <property type="entry name" value="NonRcpt_TyrProt_Phosphatase"/>
</dbReference>
<feature type="compositionally biased region" description="Acidic residues" evidence="2">
    <location>
        <begin position="417"/>
        <end position="432"/>
    </location>
</feature>
<feature type="domain" description="KIND" evidence="5">
    <location>
        <begin position="11"/>
        <end position="182"/>
    </location>
</feature>
<keyword evidence="7" id="KW-1185">Reference proteome</keyword>
<sequence length="1526" mass="169137">MKVATTPDIKVSVAEVCEVRGAGLEAHELLSLAAAAAESLPPCPKGTVFDTENVFISSRGTVEIKTVPESKVDPCFVPPEWSKGDDDPGAAAVYCMGAVLRAAGAEEAADVDLFSLVNILTVVMVGTRPTAHRMGLMAKNQLRGRDAKVCLITIYEEIMGDEETNQLEDGDYSMDDDEDIEMLLGNPSNGRLANGDIPTVTITSVSTVAQPSVKKAVDYFDEDEEMESRAHSASTSSDRSTQKDPSPFFVDDNDSKKDKMGQPHSISPPVTNEDPMNTIGSPSGHSTRLDETYIEEHSIDLDVSFDKHLESSQIQETKPIPNNRRSSEVKIVKEMAEVENQTTTNIQHGDSSLPGKERSLDEESLTRVSERKEKMRKSPPNVNSIMGKSETFDADLPRAPRPEPRPHQQLLHKFSSSDEDIVQARFDEDDEVPVAPRRRSYFDEIVEVREEQSKSELDTSWKRPSKPEQLPTSNATTSTPGTSQAEESKSSRPKETPARELFEEDDVASEREDLDRTHVDAVVITKNQPEHSAALESTEDETPIEAAFGDAIRERRRSSIPPIADGILTPPTPSPPSTPAAVVRNDSPHFERRNSLVPARISGRQSNRSMRGKRKTRAVPEFYDHSRHPSIRLKAPSAKKKKMTILRVEQADVQVELLNGQRVEVSCRSDAIARDIFSLVVQHMNINEHVFFGLSFMKDGEHFFLEDHQRLEKFAPPGWKNAHKNGIQTQFVLYLRFRFYPQVLDFIKTDVTMHELYLQVRRDIIEERIQPRRDAAYELAALALQAEFGNRPPPVIHDYFDNQHYLPQRYCINDDPKHLQSVLSEMHGHYAGTTSQDAEHKFIQICQRHRDFGAHLHRVFRNKPIGTHGAAPFDPDTGAALWIAIMPRGIGVYEEQGSVRELLAEHLWQDTQTLQFDRKKFVIIAVEGSQQTESIFYTDHHTKSAYFVKFSASQHRFMMRMRQWKSTLKHESTIQAMPDVCVEGRDPPIPAQQSVDESMEEETSPLEAAETMFAKMPTATPAVAPSPPTPARPHSLDIASRDRTTMEKNNNQDSVSNSMVERFETVNHVDSTDGEFPGMRFEVTLVKDPSSGLGLTLVDGNLNGVKGVYVKSVAENGAGMRAGLCVGDRLVGVDGMSLEGGDRHRAVELVRNSGDSVRMEIARLDGAVRHEKIRSADAVKKTSNSGSSGVLTVTSQKGVSRTPPAPRRAANRRQRAVSDFGAIGDTLPALDSDNVINIKAISGLHLDESDDEQGEYRLPTSSMYSFENHYDDDSPSSPSTKTSETVSPSEVSRHSVPVADGRRKYRYARKSNLEWTDELEEVGEENETEEDIISVDLERNSVGSLGVQIASVNGRVCIKQLTAEPASSHPDIRVGDTLVYVNGEPVTNKSHQEVVSMLRSGGNIVTLGLRREPQKKGNIITAVLEKKPEGSLGLSLAKRTGSDGIFIRMIAANSAAAIEGSLRVGDRLLSLDGESVTDLTPTAILERLRAIQGAVHLQRATLAHAPHPVAQRSKPRRLGRGERKRT</sequence>
<dbReference type="SUPFAM" id="SSF50729">
    <property type="entry name" value="PH domain-like"/>
    <property type="match status" value="1"/>
</dbReference>
<dbReference type="PRINTS" id="PR00935">
    <property type="entry name" value="BAND41"/>
</dbReference>
<feature type="compositionally biased region" description="Basic and acidic residues" evidence="2">
    <location>
        <begin position="325"/>
        <end position="336"/>
    </location>
</feature>
<dbReference type="Pfam" id="PF00595">
    <property type="entry name" value="PDZ"/>
    <property type="match status" value="3"/>
</dbReference>
<dbReference type="Gene3D" id="3.10.20.90">
    <property type="entry name" value="Phosphatidylinositol 3-kinase Catalytic Subunit, Chain A, domain 1"/>
    <property type="match status" value="1"/>
</dbReference>
<evidence type="ECO:0000259" key="4">
    <source>
        <dbReference type="PROSITE" id="PS50106"/>
    </source>
</evidence>
<feature type="compositionally biased region" description="Basic and acidic residues" evidence="2">
    <location>
        <begin position="355"/>
        <end position="373"/>
    </location>
</feature>
<accession>A0ABR1DPU2</accession>
<evidence type="ECO:0000259" key="3">
    <source>
        <dbReference type="PROSITE" id="PS50057"/>
    </source>
</evidence>
<feature type="region of interest" description="Disordered" evidence="2">
    <location>
        <begin position="1265"/>
        <end position="1297"/>
    </location>
</feature>
<dbReference type="InterPro" id="IPR001478">
    <property type="entry name" value="PDZ"/>
</dbReference>
<proteinExistence type="predicted"/>
<dbReference type="CDD" id="cd14473">
    <property type="entry name" value="FERM_B-lobe"/>
    <property type="match status" value="1"/>
</dbReference>
<dbReference type="InterPro" id="IPR018979">
    <property type="entry name" value="FERM_N"/>
</dbReference>
<dbReference type="InterPro" id="IPR014352">
    <property type="entry name" value="FERM/acyl-CoA-bd_prot_sf"/>
</dbReference>
<dbReference type="SMART" id="SM01196">
    <property type="entry name" value="FERM_C"/>
    <property type="match status" value="1"/>
</dbReference>
<feature type="compositionally biased region" description="Basic residues" evidence="2">
    <location>
        <begin position="1513"/>
        <end position="1526"/>
    </location>
</feature>
<dbReference type="PROSITE" id="PS50106">
    <property type="entry name" value="PDZ"/>
    <property type="match status" value="3"/>
</dbReference>
<dbReference type="CDD" id="cd17101">
    <property type="entry name" value="FERM_F1_PTPN13_like"/>
    <property type="match status" value="1"/>
</dbReference>
<dbReference type="InterPro" id="IPR018980">
    <property type="entry name" value="FERM_PH-like_C"/>
</dbReference>
<feature type="domain" description="PDZ" evidence="4">
    <location>
        <begin position="1082"/>
        <end position="1165"/>
    </location>
</feature>
<dbReference type="InterPro" id="IPR019748">
    <property type="entry name" value="FERM_central"/>
</dbReference>
<feature type="region of interest" description="Disordered" evidence="2">
    <location>
        <begin position="1502"/>
        <end position="1526"/>
    </location>
</feature>
<dbReference type="Gene3D" id="2.30.42.10">
    <property type="match status" value="3"/>
</dbReference>
<dbReference type="InterPro" id="IPR011019">
    <property type="entry name" value="KIND_dom"/>
</dbReference>
<dbReference type="InterPro" id="IPR000299">
    <property type="entry name" value="FERM_domain"/>
</dbReference>
<gene>
    <name evidence="6" type="primary">Necator_chrIV.g17019</name>
    <name evidence="6" type="ORF">RB195_003721</name>
</gene>
<dbReference type="SUPFAM" id="SSF50156">
    <property type="entry name" value="PDZ domain-like"/>
    <property type="match status" value="3"/>
</dbReference>
<dbReference type="InterPro" id="IPR035963">
    <property type="entry name" value="FERM_2"/>
</dbReference>
<feature type="compositionally biased region" description="Polar residues" evidence="2">
    <location>
        <begin position="1181"/>
        <end position="1199"/>
    </location>
</feature>
<dbReference type="Pfam" id="PF09380">
    <property type="entry name" value="FERM_C"/>
    <property type="match status" value="1"/>
</dbReference>
<evidence type="ECO:0000256" key="1">
    <source>
        <dbReference type="ARBA" id="ARBA00022737"/>
    </source>
</evidence>
<feature type="region of interest" description="Disordered" evidence="2">
    <location>
        <begin position="981"/>
        <end position="1000"/>
    </location>
</feature>
<dbReference type="SUPFAM" id="SSF47031">
    <property type="entry name" value="Second domain of FERM"/>
    <property type="match status" value="1"/>
</dbReference>
<feature type="compositionally biased region" description="Low complexity" evidence="2">
    <location>
        <begin position="1275"/>
        <end position="1290"/>
    </location>
</feature>
<feature type="region of interest" description="Disordered" evidence="2">
    <location>
        <begin position="224"/>
        <end position="293"/>
    </location>
</feature>
<feature type="compositionally biased region" description="Polar residues" evidence="2">
    <location>
        <begin position="264"/>
        <end position="286"/>
    </location>
</feature>
<dbReference type="InterPro" id="IPR036034">
    <property type="entry name" value="PDZ_sf"/>
</dbReference>
<feature type="domain" description="PDZ" evidence="4">
    <location>
        <begin position="1421"/>
        <end position="1497"/>
    </location>
</feature>
<dbReference type="Gene3D" id="2.30.29.30">
    <property type="entry name" value="Pleckstrin-homology domain (PH domain)/Phosphotyrosine-binding domain (PTB)"/>
    <property type="match status" value="1"/>
</dbReference>
<evidence type="ECO:0000313" key="7">
    <source>
        <dbReference type="Proteomes" id="UP001303046"/>
    </source>
</evidence>
<dbReference type="SMART" id="SM00295">
    <property type="entry name" value="B41"/>
    <property type="match status" value="1"/>
</dbReference>
<dbReference type="PROSITE" id="PS51377">
    <property type="entry name" value="KIND"/>
    <property type="match status" value="1"/>
</dbReference>
<dbReference type="SMART" id="SM00750">
    <property type="entry name" value="KIND"/>
    <property type="match status" value="1"/>
</dbReference>
<feature type="region of interest" description="Disordered" evidence="2">
    <location>
        <begin position="310"/>
        <end position="516"/>
    </location>
</feature>
<dbReference type="InterPro" id="IPR011993">
    <property type="entry name" value="PH-like_dom_sf"/>
</dbReference>
<dbReference type="PANTHER" id="PTHR46900:SF2">
    <property type="entry name" value="TYROSINE-PROTEIN PHOSPHATASE NON-RECEPTOR TYPE 13"/>
    <property type="match status" value="1"/>
</dbReference>
<dbReference type="Pfam" id="PF00373">
    <property type="entry name" value="FERM_M"/>
    <property type="match status" value="1"/>
</dbReference>
<evidence type="ECO:0000259" key="5">
    <source>
        <dbReference type="PROSITE" id="PS51377"/>
    </source>
</evidence>
<dbReference type="Pfam" id="PF09379">
    <property type="entry name" value="FERM_N"/>
    <property type="match status" value="1"/>
</dbReference>
<dbReference type="Proteomes" id="UP001303046">
    <property type="component" value="Unassembled WGS sequence"/>
</dbReference>
<keyword evidence="1" id="KW-0677">Repeat</keyword>
<evidence type="ECO:0000256" key="2">
    <source>
        <dbReference type="SAM" id="MobiDB-lite"/>
    </source>
</evidence>
<dbReference type="InterPro" id="IPR019749">
    <property type="entry name" value="Band_41_domain"/>
</dbReference>
<protein>
    <recommendedName>
        <fullName evidence="8">PDZ/DHR/GLGF domain protein</fullName>
    </recommendedName>
</protein>
<dbReference type="PANTHER" id="PTHR46900">
    <property type="entry name" value="TYROSINE-PROTEIN PHOSPHATASE NON-RECEPTOR TYPE 13"/>
    <property type="match status" value="1"/>
</dbReference>
<feature type="domain" description="PDZ" evidence="4">
    <location>
        <begin position="1334"/>
        <end position="1413"/>
    </location>
</feature>
<name>A0ABR1DPU2_NECAM</name>
<feature type="region of interest" description="Disordered" evidence="2">
    <location>
        <begin position="1176"/>
        <end position="1216"/>
    </location>
</feature>
<feature type="region of interest" description="Disordered" evidence="2">
    <location>
        <begin position="561"/>
        <end position="584"/>
    </location>
</feature>